<dbReference type="AlphaFoldDB" id="A0A502FUY8"/>
<comment type="caution">
    <text evidence="1">The sequence shown here is derived from an EMBL/GenBank/DDBJ whole genome shotgun (WGS) entry which is preliminary data.</text>
</comment>
<dbReference type="OrthoDB" id="9153689at2"/>
<gene>
    <name evidence="1" type="ORF">EAH89_17355</name>
</gene>
<dbReference type="Proteomes" id="UP000317078">
    <property type="component" value="Unassembled WGS sequence"/>
</dbReference>
<reference evidence="1 2" key="1">
    <citation type="journal article" date="2019" name="Environ. Microbiol.">
        <title>Species interactions and distinct microbial communities in high Arctic permafrost affected cryosols are associated with the CH4 and CO2 gas fluxes.</title>
        <authorList>
            <person name="Altshuler I."/>
            <person name="Hamel J."/>
            <person name="Turney S."/>
            <person name="Magnuson E."/>
            <person name="Levesque R."/>
            <person name="Greer C."/>
            <person name="Whyte L.G."/>
        </authorList>
    </citation>
    <scope>NUCLEOTIDE SEQUENCE [LARGE SCALE GENOMIC DNA]</scope>
    <source>
        <strain evidence="1 2">S9.3B</strain>
    </source>
</reference>
<dbReference type="RefSeq" id="WP_140884987.1">
    <property type="nucleotide sequence ID" value="NZ_RCZP01000018.1"/>
</dbReference>
<evidence type="ECO:0000313" key="1">
    <source>
        <dbReference type="EMBL" id="TPG53285.1"/>
    </source>
</evidence>
<proteinExistence type="predicted"/>
<dbReference type="Gene3D" id="2.10.10.20">
    <property type="entry name" value="Carbohydrate-binding module superfamily 5/12"/>
    <property type="match status" value="1"/>
</dbReference>
<name>A0A502FUY8_9PROT</name>
<keyword evidence="2" id="KW-1185">Reference proteome</keyword>
<accession>A0A502FUY8</accession>
<protein>
    <submittedName>
        <fullName evidence="1">Uncharacterized protein</fullName>
    </submittedName>
</protein>
<organism evidence="1 2">
    <name type="scientific">Muricoccus nepalensis</name>
    <dbReference type="NCBI Taxonomy" id="1854500"/>
    <lineage>
        <taxon>Bacteria</taxon>
        <taxon>Pseudomonadati</taxon>
        <taxon>Pseudomonadota</taxon>
        <taxon>Alphaproteobacteria</taxon>
        <taxon>Acetobacterales</taxon>
        <taxon>Roseomonadaceae</taxon>
        <taxon>Muricoccus</taxon>
    </lineage>
</organism>
<sequence length="185" mass="18337">MPSITTANRNRAADAVTVRLNGGLLRVYTGTPPVDANTALSGNTLLAELTFGATAFAAATNGTAAANAITADSSADNTGRPTFARAFEAGGTTAVVDYRAAFSWIASTAYAIGDRVVNGGNQYRATAAGTAAASGGPTGIGATITDGGVTWAYEGVAEITFSGGPSIVQLGTVTVSSLTYTQSAS</sequence>
<evidence type="ECO:0000313" key="2">
    <source>
        <dbReference type="Proteomes" id="UP000317078"/>
    </source>
</evidence>
<dbReference type="EMBL" id="RCZP01000018">
    <property type="protein sequence ID" value="TPG53285.1"/>
    <property type="molecule type" value="Genomic_DNA"/>
</dbReference>